<feature type="repeat" description="Solcar" evidence="8">
    <location>
        <begin position="410"/>
        <end position="512"/>
    </location>
</feature>
<feature type="region of interest" description="Disordered" evidence="10">
    <location>
        <begin position="480"/>
        <end position="504"/>
    </location>
</feature>
<dbReference type="Pfam" id="PF00153">
    <property type="entry name" value="Mito_carr"/>
    <property type="match status" value="1"/>
</dbReference>
<feature type="compositionally biased region" description="Low complexity" evidence="10">
    <location>
        <begin position="196"/>
        <end position="210"/>
    </location>
</feature>
<evidence type="ECO:0000313" key="11">
    <source>
        <dbReference type="EMBL" id="KAG0146047.1"/>
    </source>
</evidence>
<gene>
    <name evidence="11" type="ORF">CROQUDRAFT_723063</name>
</gene>
<feature type="compositionally biased region" description="Low complexity" evidence="10">
    <location>
        <begin position="217"/>
        <end position="226"/>
    </location>
</feature>
<dbReference type="InterPro" id="IPR018108">
    <property type="entry name" value="MCP_transmembrane"/>
</dbReference>
<dbReference type="PANTHER" id="PTHR45618">
    <property type="entry name" value="MITOCHONDRIAL DICARBOXYLATE CARRIER-RELATED"/>
    <property type="match status" value="1"/>
</dbReference>
<evidence type="ECO:0000256" key="6">
    <source>
        <dbReference type="ARBA" id="ARBA00022989"/>
    </source>
</evidence>
<comment type="subcellular location">
    <subcellularLocation>
        <location evidence="1">Membrane</location>
        <topology evidence="1">Multi-pass membrane protein</topology>
    </subcellularLocation>
</comment>
<organism evidence="11 12">
    <name type="scientific">Cronartium quercuum f. sp. fusiforme G11</name>
    <dbReference type="NCBI Taxonomy" id="708437"/>
    <lineage>
        <taxon>Eukaryota</taxon>
        <taxon>Fungi</taxon>
        <taxon>Dikarya</taxon>
        <taxon>Basidiomycota</taxon>
        <taxon>Pucciniomycotina</taxon>
        <taxon>Pucciniomycetes</taxon>
        <taxon>Pucciniales</taxon>
        <taxon>Coleosporiaceae</taxon>
        <taxon>Cronartium</taxon>
    </lineage>
</organism>
<dbReference type="AlphaFoldDB" id="A0A9P6TB98"/>
<comment type="similarity">
    <text evidence="2 9">Belongs to the mitochondrial carrier (TC 2.A.29) family.</text>
</comment>
<evidence type="ECO:0000256" key="7">
    <source>
        <dbReference type="ARBA" id="ARBA00023136"/>
    </source>
</evidence>
<sequence>MNAMSTSTSTIEPTPSSPRPSPHLLRPYYQPQTTDQHALPHWLDRPVPSSSDPQHSSRSSLIKELHFTFPSGSSSSSKSPTSLILNHPSPSNSFLSDLDMDFNPNAYATDLPNLLRSYFNAGLMGFTSTAMVMPFEVGKTLMQVQWIPKDDELEDSLTLSDPDQLDDLLEDSTQAMDEDEGEDKYFTDNHVGPRVSLTSSSRRSLSGTTSKYNINPTKTSSKANKSNSDDREPVRPEYILPVTVQGGVTDMIKQIFRWRGEGFIALWKGQLTTFLADTLSSTLQPLLLSALSVLFSTAPSSMSLPLEHHAYPALPLTFSVASYMLTGFILSPLDLVRTRLIVQSSQLRYRKYGGPLDALRQLVRDEGGWTGLYLHPALALPALLDNLIRPALHLATPLLIDRVLQIDRLDRPVLHGLAGLTLANLSLLLILPLETVRKRLQLQSRATDPQTTPLKPCVALRPRPYAGMIEAVYRILTEETSQPRPRRHRRKVLDEPTPTSTGSGLRQLYRGFNVGLTANVVAFVLGLLGNPLEAGTSGWAEV</sequence>
<dbReference type="Proteomes" id="UP000886653">
    <property type="component" value="Unassembled WGS sequence"/>
</dbReference>
<name>A0A9P6TB98_9BASI</name>
<feature type="region of interest" description="Disordered" evidence="10">
    <location>
        <begin position="177"/>
        <end position="236"/>
    </location>
</feature>
<evidence type="ECO:0000256" key="2">
    <source>
        <dbReference type="ARBA" id="ARBA00006375"/>
    </source>
</evidence>
<evidence type="ECO:0000256" key="4">
    <source>
        <dbReference type="ARBA" id="ARBA00022692"/>
    </source>
</evidence>
<dbReference type="GO" id="GO:0016020">
    <property type="term" value="C:membrane"/>
    <property type="evidence" value="ECO:0007669"/>
    <property type="project" value="UniProtKB-SubCell"/>
</dbReference>
<keyword evidence="5" id="KW-0677">Repeat</keyword>
<dbReference type="PROSITE" id="PS50920">
    <property type="entry name" value="SOLCAR"/>
    <property type="match status" value="2"/>
</dbReference>
<protein>
    <recommendedName>
        <fullName evidence="13">Mitochondrial carrier</fullName>
    </recommendedName>
</protein>
<feature type="compositionally biased region" description="Low complexity" evidence="10">
    <location>
        <begin position="1"/>
        <end position="14"/>
    </location>
</feature>
<feature type="region of interest" description="Disordered" evidence="10">
    <location>
        <begin position="1"/>
        <end position="59"/>
    </location>
</feature>
<evidence type="ECO:0000256" key="5">
    <source>
        <dbReference type="ARBA" id="ARBA00022737"/>
    </source>
</evidence>
<feature type="compositionally biased region" description="Low complexity" evidence="10">
    <location>
        <begin position="46"/>
        <end position="59"/>
    </location>
</feature>
<keyword evidence="4 8" id="KW-0812">Transmembrane</keyword>
<reference evidence="11" key="1">
    <citation type="submission" date="2013-11" db="EMBL/GenBank/DDBJ databases">
        <title>Genome sequence of the fusiform rust pathogen reveals effectors for host alternation and coevolution with pine.</title>
        <authorList>
            <consortium name="DOE Joint Genome Institute"/>
            <person name="Smith K."/>
            <person name="Pendleton A."/>
            <person name="Kubisiak T."/>
            <person name="Anderson C."/>
            <person name="Salamov A."/>
            <person name="Aerts A."/>
            <person name="Riley R."/>
            <person name="Clum A."/>
            <person name="Lindquist E."/>
            <person name="Ence D."/>
            <person name="Campbell M."/>
            <person name="Kronenberg Z."/>
            <person name="Feau N."/>
            <person name="Dhillon B."/>
            <person name="Hamelin R."/>
            <person name="Burleigh J."/>
            <person name="Smith J."/>
            <person name="Yandell M."/>
            <person name="Nelson C."/>
            <person name="Grigoriev I."/>
            <person name="Davis J."/>
        </authorList>
    </citation>
    <scope>NUCLEOTIDE SEQUENCE</scope>
    <source>
        <strain evidence="11">G11</strain>
    </source>
</reference>
<evidence type="ECO:0000256" key="1">
    <source>
        <dbReference type="ARBA" id="ARBA00004141"/>
    </source>
</evidence>
<evidence type="ECO:0000256" key="3">
    <source>
        <dbReference type="ARBA" id="ARBA00022448"/>
    </source>
</evidence>
<evidence type="ECO:0000256" key="8">
    <source>
        <dbReference type="PROSITE-ProRule" id="PRU00282"/>
    </source>
</evidence>
<dbReference type="OrthoDB" id="77989at2759"/>
<accession>A0A9P6TB98</accession>
<dbReference type="EMBL" id="MU167266">
    <property type="protein sequence ID" value="KAG0146047.1"/>
    <property type="molecule type" value="Genomic_DNA"/>
</dbReference>
<proteinExistence type="inferred from homology"/>
<dbReference type="InterPro" id="IPR050391">
    <property type="entry name" value="Mito_Metabolite_Transporter"/>
</dbReference>
<evidence type="ECO:0000313" key="12">
    <source>
        <dbReference type="Proteomes" id="UP000886653"/>
    </source>
</evidence>
<evidence type="ECO:0000256" key="9">
    <source>
        <dbReference type="RuleBase" id="RU000488"/>
    </source>
</evidence>
<keyword evidence="6" id="KW-1133">Transmembrane helix</keyword>
<keyword evidence="7 8" id="KW-0472">Membrane</keyword>
<comment type="caution">
    <text evidence="11">The sequence shown here is derived from an EMBL/GenBank/DDBJ whole genome shotgun (WGS) entry which is preliminary data.</text>
</comment>
<evidence type="ECO:0008006" key="13">
    <source>
        <dbReference type="Google" id="ProtNLM"/>
    </source>
</evidence>
<keyword evidence="12" id="KW-1185">Reference proteome</keyword>
<evidence type="ECO:0000256" key="10">
    <source>
        <dbReference type="SAM" id="MobiDB-lite"/>
    </source>
</evidence>
<dbReference type="SUPFAM" id="SSF103506">
    <property type="entry name" value="Mitochondrial carrier"/>
    <property type="match status" value="1"/>
</dbReference>
<dbReference type="InterPro" id="IPR023395">
    <property type="entry name" value="MCP_dom_sf"/>
</dbReference>
<keyword evidence="3 9" id="KW-0813">Transport</keyword>
<feature type="repeat" description="Solcar" evidence="8">
    <location>
        <begin position="310"/>
        <end position="399"/>
    </location>
</feature>
<dbReference type="Gene3D" id="1.50.40.10">
    <property type="entry name" value="Mitochondrial carrier domain"/>
    <property type="match status" value="1"/>
</dbReference>